<protein>
    <submittedName>
        <fullName evidence="1">Uncharacterized protein</fullName>
    </submittedName>
</protein>
<dbReference type="AlphaFoldDB" id="A0AAW9JBQ6"/>
<gene>
    <name evidence="1" type="ORF">U2F49_08980</name>
</gene>
<proteinExistence type="predicted"/>
<evidence type="ECO:0000313" key="2">
    <source>
        <dbReference type="Proteomes" id="UP001292252"/>
    </source>
</evidence>
<sequence length="69" mass="8004">MRPRRFEYLISYTSHFNGGSAEGTLVFNSKSKLNSKKDIYDLMEILKKSTEAHTVTINNIQLLREKRAL</sequence>
<evidence type="ECO:0000313" key="1">
    <source>
        <dbReference type="EMBL" id="MDZ5476430.1"/>
    </source>
</evidence>
<organism evidence="1 2">
    <name type="scientific">Bacillus thuringiensis</name>
    <dbReference type="NCBI Taxonomy" id="1428"/>
    <lineage>
        <taxon>Bacteria</taxon>
        <taxon>Bacillati</taxon>
        <taxon>Bacillota</taxon>
        <taxon>Bacilli</taxon>
        <taxon>Bacillales</taxon>
        <taxon>Bacillaceae</taxon>
        <taxon>Bacillus</taxon>
        <taxon>Bacillus cereus group</taxon>
    </lineage>
</organism>
<dbReference type="EMBL" id="JAXOTW010000004">
    <property type="protein sequence ID" value="MDZ5476430.1"/>
    <property type="molecule type" value="Genomic_DNA"/>
</dbReference>
<dbReference type="RefSeq" id="WP_044795812.1">
    <property type="nucleotide sequence ID" value="NZ_JAXOTW010000004.1"/>
</dbReference>
<dbReference type="Proteomes" id="UP001292252">
    <property type="component" value="Unassembled WGS sequence"/>
</dbReference>
<comment type="caution">
    <text evidence="1">The sequence shown here is derived from an EMBL/GenBank/DDBJ whole genome shotgun (WGS) entry which is preliminary data.</text>
</comment>
<accession>A0AAW9JBQ6</accession>
<reference evidence="1" key="1">
    <citation type="submission" date="2023-12" db="EMBL/GenBank/DDBJ databases">
        <title>Genome sequence of Bacillus thuringiensis strain SS10.</title>
        <authorList>
            <person name="Rouis S."/>
        </authorList>
    </citation>
    <scope>NUCLEOTIDE SEQUENCE</scope>
    <source>
        <strain evidence="1">SS10</strain>
    </source>
</reference>
<name>A0AAW9JBQ6_BACTU</name>